<accession>A0ABW5V7E8</accession>
<dbReference type="Pfam" id="PF06103">
    <property type="entry name" value="DUF948"/>
    <property type="match status" value="1"/>
</dbReference>
<keyword evidence="2" id="KW-0472">Membrane</keyword>
<dbReference type="RefSeq" id="WP_382394950.1">
    <property type="nucleotide sequence ID" value="NZ_JBHUNA010000031.1"/>
</dbReference>
<evidence type="ECO:0000256" key="2">
    <source>
        <dbReference type="SAM" id="Phobius"/>
    </source>
</evidence>
<evidence type="ECO:0000313" key="4">
    <source>
        <dbReference type="Proteomes" id="UP001597502"/>
    </source>
</evidence>
<dbReference type="EMBL" id="JBHUNA010000031">
    <property type="protein sequence ID" value="MFD2761941.1"/>
    <property type="molecule type" value="Genomic_DNA"/>
</dbReference>
<sequence length="154" mass="17206">MELVYTGVLLCAVAFAVVAVFASVALKRAADTMETLSKTLGDVENKMNHITPELRKTMEETGKTTENLHDKLGATDGLFDSLQYMGSAVHTCNRLLHSKTNKLSALRSPQFVDKLTETLKWGEVANKVYHRWKRDEKKEDNTSGTNEKWTGDEG</sequence>
<name>A0ABW5V7E8_9BACI</name>
<gene>
    <name evidence="3" type="ORF">ACFSUO_13365</name>
</gene>
<keyword evidence="2" id="KW-1133">Transmembrane helix</keyword>
<proteinExistence type="predicted"/>
<comment type="caution">
    <text evidence="3">The sequence shown here is derived from an EMBL/GenBank/DDBJ whole genome shotgun (WGS) entry which is preliminary data.</text>
</comment>
<organism evidence="3 4">
    <name type="scientific">Lentibacillus juripiscarius</name>
    <dbReference type="NCBI Taxonomy" id="257446"/>
    <lineage>
        <taxon>Bacteria</taxon>
        <taxon>Bacillati</taxon>
        <taxon>Bacillota</taxon>
        <taxon>Bacilli</taxon>
        <taxon>Bacillales</taxon>
        <taxon>Bacillaceae</taxon>
        <taxon>Lentibacillus</taxon>
    </lineage>
</organism>
<dbReference type="Proteomes" id="UP001597502">
    <property type="component" value="Unassembled WGS sequence"/>
</dbReference>
<keyword evidence="2" id="KW-0812">Transmembrane</keyword>
<keyword evidence="4" id="KW-1185">Reference proteome</keyword>
<feature type="transmembrane region" description="Helical" evidence="2">
    <location>
        <begin position="6"/>
        <end position="26"/>
    </location>
</feature>
<dbReference type="PANTHER" id="PTHR40070:SF1">
    <property type="entry name" value="UPF0478 PROTEIN YTXG"/>
    <property type="match status" value="1"/>
</dbReference>
<reference evidence="4" key="1">
    <citation type="journal article" date="2019" name="Int. J. Syst. Evol. Microbiol.">
        <title>The Global Catalogue of Microorganisms (GCM) 10K type strain sequencing project: providing services to taxonomists for standard genome sequencing and annotation.</title>
        <authorList>
            <consortium name="The Broad Institute Genomics Platform"/>
            <consortium name="The Broad Institute Genome Sequencing Center for Infectious Disease"/>
            <person name="Wu L."/>
            <person name="Ma J."/>
        </authorList>
    </citation>
    <scope>NUCLEOTIDE SEQUENCE [LARGE SCALE GENOMIC DNA]</scope>
    <source>
        <strain evidence="4">TISTR 1535</strain>
    </source>
</reference>
<protein>
    <submittedName>
        <fullName evidence="3">DUF948 domain-containing protein</fullName>
    </submittedName>
</protein>
<dbReference type="PANTHER" id="PTHR40070">
    <property type="entry name" value="UPF0478 PROTEIN YTXG"/>
    <property type="match status" value="1"/>
</dbReference>
<feature type="region of interest" description="Disordered" evidence="1">
    <location>
        <begin position="135"/>
        <end position="154"/>
    </location>
</feature>
<evidence type="ECO:0000256" key="1">
    <source>
        <dbReference type="SAM" id="MobiDB-lite"/>
    </source>
</evidence>
<evidence type="ECO:0000313" key="3">
    <source>
        <dbReference type="EMBL" id="MFD2761941.1"/>
    </source>
</evidence>
<dbReference type="InterPro" id="IPR009293">
    <property type="entry name" value="UPF0478"/>
</dbReference>